<dbReference type="AlphaFoldDB" id="A0A5E4NEU1"/>
<evidence type="ECO:0000256" key="3">
    <source>
        <dbReference type="SAM" id="SignalP"/>
    </source>
</evidence>
<keyword evidence="5" id="KW-1185">Reference proteome</keyword>
<dbReference type="PANTHER" id="PTHR12236">
    <property type="entry name" value="STRUCTURAL CONTITUENT OF CUTICLE"/>
    <property type="match status" value="1"/>
</dbReference>
<organism evidence="4 5">
    <name type="scientific">Cinara cedri</name>
    <dbReference type="NCBI Taxonomy" id="506608"/>
    <lineage>
        <taxon>Eukaryota</taxon>
        <taxon>Metazoa</taxon>
        <taxon>Ecdysozoa</taxon>
        <taxon>Arthropoda</taxon>
        <taxon>Hexapoda</taxon>
        <taxon>Insecta</taxon>
        <taxon>Pterygota</taxon>
        <taxon>Neoptera</taxon>
        <taxon>Paraneoptera</taxon>
        <taxon>Hemiptera</taxon>
        <taxon>Sternorrhyncha</taxon>
        <taxon>Aphidomorpha</taxon>
        <taxon>Aphidoidea</taxon>
        <taxon>Aphididae</taxon>
        <taxon>Lachninae</taxon>
        <taxon>Cinara</taxon>
    </lineage>
</organism>
<dbReference type="PRINTS" id="PR00947">
    <property type="entry name" value="CUTICLE"/>
</dbReference>
<accession>A0A5E4NEU1</accession>
<dbReference type="Pfam" id="PF00379">
    <property type="entry name" value="Chitin_bind_4"/>
    <property type="match status" value="1"/>
</dbReference>
<sequence>MAAKMIVFAALAVSALAQYPAPAYKPAYPAPKAYAPEPAYAPAPYSFEYSVNDPSTYDVKSQSEYADGNGYVKGTYSLVEPDGSTRVVEYTADDYNGFNAEVKKIDGGYKAPYSAPAPAYKAAPAYKPAYPAPAYPAPAYPAPAYKPAPYKPY</sequence>
<dbReference type="EMBL" id="CABPRJ010001943">
    <property type="protein sequence ID" value="VVC42275.1"/>
    <property type="molecule type" value="Genomic_DNA"/>
</dbReference>
<reference evidence="4 5" key="1">
    <citation type="submission" date="2019-08" db="EMBL/GenBank/DDBJ databases">
        <authorList>
            <person name="Alioto T."/>
            <person name="Alioto T."/>
            <person name="Gomez Garrido J."/>
        </authorList>
    </citation>
    <scope>NUCLEOTIDE SEQUENCE [LARGE SCALE GENOMIC DNA]</scope>
</reference>
<evidence type="ECO:0000256" key="2">
    <source>
        <dbReference type="PROSITE-ProRule" id="PRU00497"/>
    </source>
</evidence>
<feature type="signal peptide" evidence="3">
    <location>
        <begin position="1"/>
        <end position="17"/>
    </location>
</feature>
<protein>
    <submittedName>
        <fullName evidence="4">Insect cuticle protein,Chitin-binding type R&amp;R consensus</fullName>
    </submittedName>
</protein>
<dbReference type="InterPro" id="IPR000618">
    <property type="entry name" value="Insect_cuticle"/>
</dbReference>
<dbReference type="PANTHER" id="PTHR12236:SF95">
    <property type="entry name" value="CUTICULAR PROTEIN 76BD, ISOFORM C-RELATED"/>
    <property type="match status" value="1"/>
</dbReference>
<gene>
    <name evidence="4" type="ORF">CINCED_3A021595</name>
</gene>
<dbReference type="PROSITE" id="PS51155">
    <property type="entry name" value="CHIT_BIND_RR_2"/>
    <property type="match status" value="1"/>
</dbReference>
<keyword evidence="3" id="KW-0732">Signal</keyword>
<dbReference type="InterPro" id="IPR051217">
    <property type="entry name" value="Insect_Cuticle_Struc_Prot"/>
</dbReference>
<dbReference type="Proteomes" id="UP000325440">
    <property type="component" value="Unassembled WGS sequence"/>
</dbReference>
<keyword evidence="1 2" id="KW-0193">Cuticle</keyword>
<dbReference type="InterPro" id="IPR031311">
    <property type="entry name" value="CHIT_BIND_RR_consensus"/>
</dbReference>
<evidence type="ECO:0000256" key="1">
    <source>
        <dbReference type="ARBA" id="ARBA00022460"/>
    </source>
</evidence>
<dbReference type="PROSITE" id="PS00233">
    <property type="entry name" value="CHIT_BIND_RR_1"/>
    <property type="match status" value="1"/>
</dbReference>
<dbReference type="GO" id="GO:0005615">
    <property type="term" value="C:extracellular space"/>
    <property type="evidence" value="ECO:0007669"/>
    <property type="project" value="TreeGrafter"/>
</dbReference>
<proteinExistence type="predicted"/>
<name>A0A5E4NEU1_9HEMI</name>
<dbReference type="OrthoDB" id="6371976at2759"/>
<evidence type="ECO:0000313" key="4">
    <source>
        <dbReference type="EMBL" id="VVC42275.1"/>
    </source>
</evidence>
<evidence type="ECO:0000313" key="5">
    <source>
        <dbReference type="Proteomes" id="UP000325440"/>
    </source>
</evidence>
<dbReference type="GO" id="GO:0031012">
    <property type="term" value="C:extracellular matrix"/>
    <property type="evidence" value="ECO:0007669"/>
    <property type="project" value="TreeGrafter"/>
</dbReference>
<dbReference type="GO" id="GO:0042302">
    <property type="term" value="F:structural constituent of cuticle"/>
    <property type="evidence" value="ECO:0007669"/>
    <property type="project" value="UniProtKB-UniRule"/>
</dbReference>
<feature type="chain" id="PRO_5022919010" evidence="3">
    <location>
        <begin position="18"/>
        <end position="153"/>
    </location>
</feature>